<protein>
    <submittedName>
        <fullName evidence="1">Uncharacterized protein</fullName>
    </submittedName>
</protein>
<dbReference type="Proteomes" id="UP001458880">
    <property type="component" value="Unassembled WGS sequence"/>
</dbReference>
<dbReference type="AlphaFoldDB" id="A0AAW1JFX6"/>
<sequence length="233" mass="26598">MLEVQVFLTKLTNKTEEIKILFKQSTKTKTEIKIATKELVNIVGCLGRMMKVFHAHYTRIMDKLNEYENQATQGHAQAQVKPVQADCQTVDVQADEEDIGRELAQRHKDATKEIEDVMDGNKGWEGLTTIVDLDWPDTCYKNTAAIDHRTLRDQRGSIAILTSPNMETSREGMENIKFLISSFPEVTSLMEENLQEGTESSSELKQRLLQARARRGKYPECYICFRIPCPLKG</sequence>
<comment type="caution">
    <text evidence="1">The sequence shown here is derived from an EMBL/GenBank/DDBJ whole genome shotgun (WGS) entry which is preliminary data.</text>
</comment>
<reference evidence="1 2" key="1">
    <citation type="journal article" date="2024" name="BMC Genomics">
        <title>De novo assembly and annotation of Popillia japonica's genome with initial clues to its potential as an invasive pest.</title>
        <authorList>
            <person name="Cucini C."/>
            <person name="Boschi S."/>
            <person name="Funari R."/>
            <person name="Cardaioli E."/>
            <person name="Iannotti N."/>
            <person name="Marturano G."/>
            <person name="Paoli F."/>
            <person name="Bruttini M."/>
            <person name="Carapelli A."/>
            <person name="Frati F."/>
            <person name="Nardi F."/>
        </authorList>
    </citation>
    <scope>NUCLEOTIDE SEQUENCE [LARGE SCALE GENOMIC DNA]</scope>
    <source>
        <strain evidence="1">DMR45628</strain>
    </source>
</reference>
<name>A0AAW1JFX6_POPJA</name>
<evidence type="ECO:0000313" key="1">
    <source>
        <dbReference type="EMBL" id="KAK9702522.1"/>
    </source>
</evidence>
<gene>
    <name evidence="1" type="ORF">QE152_g29876</name>
</gene>
<accession>A0AAW1JFX6</accession>
<evidence type="ECO:0000313" key="2">
    <source>
        <dbReference type="Proteomes" id="UP001458880"/>
    </source>
</evidence>
<keyword evidence="2" id="KW-1185">Reference proteome</keyword>
<dbReference type="EMBL" id="JASPKY010000390">
    <property type="protein sequence ID" value="KAK9702522.1"/>
    <property type="molecule type" value="Genomic_DNA"/>
</dbReference>
<proteinExistence type="predicted"/>
<organism evidence="1 2">
    <name type="scientific">Popillia japonica</name>
    <name type="common">Japanese beetle</name>
    <dbReference type="NCBI Taxonomy" id="7064"/>
    <lineage>
        <taxon>Eukaryota</taxon>
        <taxon>Metazoa</taxon>
        <taxon>Ecdysozoa</taxon>
        <taxon>Arthropoda</taxon>
        <taxon>Hexapoda</taxon>
        <taxon>Insecta</taxon>
        <taxon>Pterygota</taxon>
        <taxon>Neoptera</taxon>
        <taxon>Endopterygota</taxon>
        <taxon>Coleoptera</taxon>
        <taxon>Polyphaga</taxon>
        <taxon>Scarabaeiformia</taxon>
        <taxon>Scarabaeidae</taxon>
        <taxon>Rutelinae</taxon>
        <taxon>Popillia</taxon>
    </lineage>
</organism>